<proteinExistence type="predicted"/>
<dbReference type="InterPro" id="IPR036388">
    <property type="entry name" value="WH-like_DNA-bd_sf"/>
</dbReference>
<evidence type="ECO:0000259" key="1">
    <source>
        <dbReference type="Pfam" id="PF03551"/>
    </source>
</evidence>
<organism evidence="2 3">
    <name type="scientific">Herbiconiux oxytropis</name>
    <dbReference type="NCBI Taxonomy" id="2970915"/>
    <lineage>
        <taxon>Bacteria</taxon>
        <taxon>Bacillati</taxon>
        <taxon>Actinomycetota</taxon>
        <taxon>Actinomycetes</taxon>
        <taxon>Micrococcales</taxon>
        <taxon>Microbacteriaceae</taxon>
        <taxon>Herbiconiux</taxon>
    </lineage>
</organism>
<dbReference type="PANTHER" id="PTHR33169">
    <property type="entry name" value="PADR-FAMILY TRANSCRIPTIONAL REGULATOR"/>
    <property type="match status" value="1"/>
</dbReference>
<dbReference type="InterPro" id="IPR036390">
    <property type="entry name" value="WH_DNA-bd_sf"/>
</dbReference>
<dbReference type="InterPro" id="IPR052509">
    <property type="entry name" value="Metal_resp_DNA-bind_regulator"/>
</dbReference>
<dbReference type="SUPFAM" id="SSF46785">
    <property type="entry name" value="Winged helix' DNA-binding domain"/>
    <property type="match status" value="1"/>
</dbReference>
<dbReference type="PANTHER" id="PTHR33169:SF14">
    <property type="entry name" value="TRANSCRIPTIONAL REGULATOR RV3488"/>
    <property type="match status" value="1"/>
</dbReference>
<reference evidence="2" key="1">
    <citation type="submission" date="2022-08" db="EMBL/GenBank/DDBJ databases">
        <authorList>
            <person name="Deng Y."/>
            <person name="Han X.-F."/>
            <person name="Zhang Y.-Q."/>
        </authorList>
    </citation>
    <scope>NUCLEOTIDE SEQUENCE</scope>
    <source>
        <strain evidence="2">CPCC 203407</strain>
    </source>
</reference>
<dbReference type="Proteomes" id="UP001165587">
    <property type="component" value="Unassembled WGS sequence"/>
</dbReference>
<accession>A0AA41XFS5</accession>
<dbReference type="Pfam" id="PF03551">
    <property type="entry name" value="PadR"/>
    <property type="match status" value="1"/>
</dbReference>
<sequence length="93" mass="10409">MEPLQRVTAPTVDVLSILLESAGPVFGLEIMKRSGRPSGTVYPILERLERQGWISSEWEEHTDTQLRRRRVYTFTPEGAVAAREVVARAQGAS</sequence>
<name>A0AA41XFS5_9MICO</name>
<dbReference type="Gene3D" id="1.10.10.10">
    <property type="entry name" value="Winged helix-like DNA-binding domain superfamily/Winged helix DNA-binding domain"/>
    <property type="match status" value="1"/>
</dbReference>
<evidence type="ECO:0000313" key="3">
    <source>
        <dbReference type="Proteomes" id="UP001165587"/>
    </source>
</evidence>
<protein>
    <submittedName>
        <fullName evidence="2">PadR family transcriptional regulator</fullName>
    </submittedName>
</protein>
<comment type="caution">
    <text evidence="2">The sequence shown here is derived from an EMBL/GenBank/DDBJ whole genome shotgun (WGS) entry which is preliminary data.</text>
</comment>
<keyword evidence="3" id="KW-1185">Reference proteome</keyword>
<feature type="domain" description="Transcription regulator PadR N-terminal" evidence="1">
    <location>
        <begin position="14"/>
        <end position="83"/>
    </location>
</feature>
<gene>
    <name evidence="2" type="ORF">N1028_05695</name>
</gene>
<dbReference type="EMBL" id="JANLCK010000002">
    <property type="protein sequence ID" value="MCS5725384.1"/>
    <property type="molecule type" value="Genomic_DNA"/>
</dbReference>
<evidence type="ECO:0000313" key="2">
    <source>
        <dbReference type="EMBL" id="MCS5725384.1"/>
    </source>
</evidence>
<dbReference type="RefSeq" id="WP_259525856.1">
    <property type="nucleotide sequence ID" value="NZ_JANLCK010000002.1"/>
</dbReference>
<dbReference type="AlphaFoldDB" id="A0AA41XFS5"/>
<dbReference type="InterPro" id="IPR005149">
    <property type="entry name" value="Tscrpt_reg_PadR_N"/>
</dbReference>